<dbReference type="AlphaFoldDB" id="A0A068W7H2"/>
<accession>A0A068W7H2</accession>
<evidence type="ECO:0000256" key="1">
    <source>
        <dbReference type="SAM" id="Phobius"/>
    </source>
</evidence>
<organism evidence="2">
    <name type="scientific">Staphylococcus aureus</name>
    <dbReference type="NCBI Taxonomy" id="1280"/>
    <lineage>
        <taxon>Bacteria</taxon>
        <taxon>Bacillati</taxon>
        <taxon>Bacillota</taxon>
        <taxon>Bacilli</taxon>
        <taxon>Bacillales</taxon>
        <taxon>Staphylococcaceae</taxon>
        <taxon>Staphylococcus</taxon>
    </lineage>
</organism>
<keyword evidence="1" id="KW-0812">Transmembrane</keyword>
<reference evidence="2" key="1">
    <citation type="submission" date="2014-04" db="EMBL/GenBank/DDBJ databases">
        <authorList>
            <person name="Harrison E."/>
        </authorList>
    </citation>
    <scope>NUCLEOTIDE SEQUENCE</scope>
    <source>
        <strain evidence="2">ZTA09/03698-9ST</strain>
    </source>
</reference>
<dbReference type="EMBL" id="LK024544">
    <property type="protein sequence ID" value="CDR19494.1"/>
    <property type="molecule type" value="Genomic_DNA"/>
</dbReference>
<evidence type="ECO:0000313" key="2">
    <source>
        <dbReference type="EMBL" id="CDR19494.1"/>
    </source>
</evidence>
<proteinExistence type="predicted"/>
<keyword evidence="1" id="KW-1133">Transmembrane helix</keyword>
<feature type="transmembrane region" description="Helical" evidence="1">
    <location>
        <begin position="50"/>
        <end position="67"/>
    </location>
</feature>
<protein>
    <submittedName>
        <fullName evidence="2">Uncharacterized protein</fullName>
    </submittedName>
</protein>
<keyword evidence="1" id="KW-0472">Membrane</keyword>
<sequence>MEALSNLTMNLIFVGFIVVSLCIVCVFVLNYFYKNDYIEYYQWKSWKRKLFIMMFLFIVSIILLFFAHRCFEKSITDYNKNMKEHLEN</sequence>
<name>A0A068W7H2_STAAU</name>
<feature type="transmembrane region" description="Helical" evidence="1">
    <location>
        <begin position="12"/>
        <end position="29"/>
    </location>
</feature>
<reference evidence="2" key="2">
    <citation type="submission" date="2014-06" db="EMBL/GenBank/DDBJ databases">
        <title>Detection of mecC-MRSA isolates in river water: a potential role for water in the environmental dissemination.</title>
        <authorList>
            <person name="Porrero M.C."/>
            <person name="Harrison E.M."/>
            <person name="Fernandez-Garayzabal J.F."/>
            <person name="Paterson G.K."/>
            <person name="Diez-Guerrir A."/>
            <person name="Holmes M.A."/>
            <person name="Dominguez L."/>
        </authorList>
    </citation>
    <scope>NUCLEOTIDE SEQUENCE</scope>
    <source>
        <strain evidence="2">ZTA09/03698-9ST</strain>
    </source>
</reference>